<dbReference type="SUPFAM" id="SSF109854">
    <property type="entry name" value="DinB/YfiT-like putative metalloenzymes"/>
    <property type="match status" value="1"/>
</dbReference>
<dbReference type="Gene3D" id="1.20.120.450">
    <property type="entry name" value="dinb family like domain"/>
    <property type="match status" value="1"/>
</dbReference>
<evidence type="ECO:0008006" key="3">
    <source>
        <dbReference type="Google" id="ProtNLM"/>
    </source>
</evidence>
<name>A0A081PFL8_9SPHI</name>
<protein>
    <recommendedName>
        <fullName evidence="3">DinB-like domain-containing protein</fullName>
    </recommendedName>
</protein>
<dbReference type="InterPro" id="IPR034660">
    <property type="entry name" value="DinB/YfiT-like"/>
</dbReference>
<dbReference type="RefSeq" id="WP_037441891.1">
    <property type="nucleotide sequence ID" value="NZ_JNFF01000072.1"/>
</dbReference>
<dbReference type="EMBL" id="JNFF01000072">
    <property type="protein sequence ID" value="KEQ29491.1"/>
    <property type="molecule type" value="Genomic_DNA"/>
</dbReference>
<proteinExistence type="predicted"/>
<evidence type="ECO:0000313" key="2">
    <source>
        <dbReference type="Proteomes" id="UP000028007"/>
    </source>
</evidence>
<dbReference type="OrthoDB" id="1495892at2"/>
<dbReference type="Proteomes" id="UP000028007">
    <property type="component" value="Unassembled WGS sequence"/>
</dbReference>
<keyword evidence="2" id="KW-1185">Reference proteome</keyword>
<comment type="caution">
    <text evidence="1">The sequence shown here is derived from an EMBL/GenBank/DDBJ whole genome shotgun (WGS) entry which is preliminary data.</text>
</comment>
<reference evidence="1 2" key="1">
    <citation type="journal article" date="1992" name="Int. J. Syst. Bacteriol.">
        <title>Sphingobacterium antarcticus sp. nov. a Psychrotrophic Bacterium from the Soils of Schirmacher Oasis, Antarctica.</title>
        <authorList>
            <person name="Shivaji S."/>
            <person name="Ray M.K."/>
            <person name="Rao N.S."/>
            <person name="Saiserr L."/>
            <person name="Jagannadham M.V."/>
            <person name="Kumar G.S."/>
            <person name="Reddy G."/>
            <person name="Bhargava P.M."/>
        </authorList>
    </citation>
    <scope>NUCLEOTIDE SEQUENCE [LARGE SCALE GENOMIC DNA]</scope>
    <source>
        <strain evidence="1 2">4BY</strain>
    </source>
</reference>
<accession>A0A081PFL8</accession>
<evidence type="ECO:0000313" key="1">
    <source>
        <dbReference type="EMBL" id="KEQ29491.1"/>
    </source>
</evidence>
<organism evidence="1 2">
    <name type="scientific">Pedobacter antarcticus 4BY</name>
    <dbReference type="NCBI Taxonomy" id="1358423"/>
    <lineage>
        <taxon>Bacteria</taxon>
        <taxon>Pseudomonadati</taxon>
        <taxon>Bacteroidota</taxon>
        <taxon>Sphingobacteriia</taxon>
        <taxon>Sphingobacteriales</taxon>
        <taxon>Sphingobacteriaceae</taxon>
        <taxon>Pedobacter</taxon>
    </lineage>
</organism>
<gene>
    <name evidence="1" type="ORF">N180_03790</name>
</gene>
<dbReference type="AlphaFoldDB" id="A0A081PFL8"/>
<sequence>MHSFLVQLEKFAPVIQNAGSNLKVKHPRLGFLNATQWMRFTVVHLKHHMKQLRRIEKRS</sequence>